<comment type="similarity">
    <text evidence="1">Belongs to the GMC oxidoreductase family.</text>
</comment>
<dbReference type="InterPro" id="IPR007867">
    <property type="entry name" value="GMC_OxRtase_C"/>
</dbReference>
<evidence type="ECO:0000256" key="4">
    <source>
        <dbReference type="ARBA" id="ARBA00023002"/>
    </source>
</evidence>
<evidence type="ECO:0000259" key="7">
    <source>
        <dbReference type="Pfam" id="PF05199"/>
    </source>
</evidence>
<dbReference type="AlphaFoldDB" id="A0AAV9BDI0"/>
<dbReference type="Pfam" id="PF05199">
    <property type="entry name" value="GMC_oxred_C"/>
    <property type="match status" value="1"/>
</dbReference>
<reference evidence="8" key="2">
    <citation type="submission" date="2023-06" db="EMBL/GenBank/DDBJ databases">
        <authorList>
            <person name="Ma L."/>
            <person name="Liu K.-W."/>
            <person name="Li Z."/>
            <person name="Hsiao Y.-Y."/>
            <person name="Qi Y."/>
            <person name="Fu T."/>
            <person name="Tang G."/>
            <person name="Zhang D."/>
            <person name="Sun W.-H."/>
            <person name="Liu D.-K."/>
            <person name="Li Y."/>
            <person name="Chen G.-Z."/>
            <person name="Liu X.-D."/>
            <person name="Liao X.-Y."/>
            <person name="Jiang Y.-T."/>
            <person name="Yu X."/>
            <person name="Hao Y."/>
            <person name="Huang J."/>
            <person name="Zhao X.-W."/>
            <person name="Ke S."/>
            <person name="Chen Y.-Y."/>
            <person name="Wu W.-L."/>
            <person name="Hsu J.-L."/>
            <person name="Lin Y.-F."/>
            <person name="Huang M.-D."/>
            <person name="Li C.-Y."/>
            <person name="Huang L."/>
            <person name="Wang Z.-W."/>
            <person name="Zhao X."/>
            <person name="Zhong W.-Y."/>
            <person name="Peng D.-H."/>
            <person name="Ahmad S."/>
            <person name="Lan S."/>
            <person name="Zhang J.-S."/>
            <person name="Tsai W.-C."/>
            <person name="Van De Peer Y."/>
            <person name="Liu Z.-J."/>
        </authorList>
    </citation>
    <scope>NUCLEOTIDE SEQUENCE</scope>
    <source>
        <strain evidence="8">SCP</strain>
        <tissue evidence="8">Leaves</tissue>
    </source>
</reference>
<gene>
    <name evidence="8" type="ORF">QJS04_geneDACA012263</name>
</gene>
<feature type="domain" description="Glucose-methanol-choline oxidoreductase N-terminal" evidence="6">
    <location>
        <begin position="9"/>
        <end position="73"/>
    </location>
</feature>
<proteinExistence type="inferred from homology"/>
<sequence length="254" mass="27480">MRRATTIAGGRCHLGCKGGRKKGTAETWLADMAESGNGVIFPRCEALRVMHEKGVIKGRRATGVVFKSQKQAHRTEPPPPPGGHGVGVLPVEEEELRGWDHHVHVDGGVQLRDHWVRGGDVLGADALAVRRGLQRQDDTVRGDGAPVRTRAGRTMAYKMDGRDEESLQRGLEEMLRILAAAGAEEIGTQHRTGERLLNVKKAGVEELERFVREASGRGLRDWSAPISSAHQMGSCRMGVEPERGDLGGGGALRG</sequence>
<dbReference type="GO" id="GO:0016614">
    <property type="term" value="F:oxidoreductase activity, acting on CH-OH group of donors"/>
    <property type="evidence" value="ECO:0007669"/>
    <property type="project" value="InterPro"/>
</dbReference>
<dbReference type="EMBL" id="JAUJYN010000004">
    <property type="protein sequence ID" value="KAK1274465.1"/>
    <property type="molecule type" value="Genomic_DNA"/>
</dbReference>
<evidence type="ECO:0000256" key="2">
    <source>
        <dbReference type="ARBA" id="ARBA00022630"/>
    </source>
</evidence>
<evidence type="ECO:0000313" key="9">
    <source>
        <dbReference type="Proteomes" id="UP001179952"/>
    </source>
</evidence>
<evidence type="ECO:0000259" key="6">
    <source>
        <dbReference type="Pfam" id="PF00732"/>
    </source>
</evidence>
<dbReference type="Pfam" id="PF00732">
    <property type="entry name" value="GMC_oxred_N"/>
    <property type="match status" value="1"/>
</dbReference>
<dbReference type="SUPFAM" id="SSF51905">
    <property type="entry name" value="FAD/NAD(P)-binding domain"/>
    <property type="match status" value="1"/>
</dbReference>
<evidence type="ECO:0000256" key="3">
    <source>
        <dbReference type="ARBA" id="ARBA00022827"/>
    </source>
</evidence>
<keyword evidence="4" id="KW-0560">Oxidoreductase</keyword>
<evidence type="ECO:0000256" key="5">
    <source>
        <dbReference type="SAM" id="MobiDB-lite"/>
    </source>
</evidence>
<dbReference type="InterPro" id="IPR036188">
    <property type="entry name" value="FAD/NAD-bd_sf"/>
</dbReference>
<dbReference type="Proteomes" id="UP001179952">
    <property type="component" value="Unassembled WGS sequence"/>
</dbReference>
<feature type="domain" description="Glucose-methanol-choline oxidoreductase C-terminal" evidence="7">
    <location>
        <begin position="155"/>
        <end position="243"/>
    </location>
</feature>
<feature type="region of interest" description="Disordered" evidence="5">
    <location>
        <begin position="233"/>
        <end position="254"/>
    </location>
</feature>
<organism evidence="8 9">
    <name type="scientific">Acorus gramineus</name>
    <name type="common">Dwarf sweet flag</name>
    <dbReference type="NCBI Taxonomy" id="55184"/>
    <lineage>
        <taxon>Eukaryota</taxon>
        <taxon>Viridiplantae</taxon>
        <taxon>Streptophyta</taxon>
        <taxon>Embryophyta</taxon>
        <taxon>Tracheophyta</taxon>
        <taxon>Spermatophyta</taxon>
        <taxon>Magnoliopsida</taxon>
        <taxon>Liliopsida</taxon>
        <taxon>Acoraceae</taxon>
        <taxon>Acorus</taxon>
    </lineage>
</organism>
<evidence type="ECO:0000313" key="8">
    <source>
        <dbReference type="EMBL" id="KAK1274465.1"/>
    </source>
</evidence>
<accession>A0AAV9BDI0</accession>
<comment type="caution">
    <text evidence="8">The sequence shown here is derived from an EMBL/GenBank/DDBJ whole genome shotgun (WGS) entry which is preliminary data.</text>
</comment>
<keyword evidence="9" id="KW-1185">Reference proteome</keyword>
<name>A0AAV9BDI0_ACOGR</name>
<reference evidence="8" key="1">
    <citation type="journal article" date="2023" name="Nat. Commun.">
        <title>Diploid and tetraploid genomes of Acorus and the evolution of monocots.</title>
        <authorList>
            <person name="Ma L."/>
            <person name="Liu K.W."/>
            <person name="Li Z."/>
            <person name="Hsiao Y.Y."/>
            <person name="Qi Y."/>
            <person name="Fu T."/>
            <person name="Tang G.D."/>
            <person name="Zhang D."/>
            <person name="Sun W.H."/>
            <person name="Liu D.K."/>
            <person name="Li Y."/>
            <person name="Chen G.Z."/>
            <person name="Liu X.D."/>
            <person name="Liao X.Y."/>
            <person name="Jiang Y.T."/>
            <person name="Yu X."/>
            <person name="Hao Y."/>
            <person name="Huang J."/>
            <person name="Zhao X.W."/>
            <person name="Ke S."/>
            <person name="Chen Y.Y."/>
            <person name="Wu W.L."/>
            <person name="Hsu J.L."/>
            <person name="Lin Y.F."/>
            <person name="Huang M.D."/>
            <person name="Li C.Y."/>
            <person name="Huang L."/>
            <person name="Wang Z.W."/>
            <person name="Zhao X."/>
            <person name="Zhong W.Y."/>
            <person name="Peng D.H."/>
            <person name="Ahmad S."/>
            <person name="Lan S."/>
            <person name="Zhang J.S."/>
            <person name="Tsai W.C."/>
            <person name="Van de Peer Y."/>
            <person name="Liu Z.J."/>
        </authorList>
    </citation>
    <scope>NUCLEOTIDE SEQUENCE</scope>
    <source>
        <strain evidence="8">SCP</strain>
    </source>
</reference>
<feature type="region of interest" description="Disordered" evidence="5">
    <location>
        <begin position="67"/>
        <end position="88"/>
    </location>
</feature>
<dbReference type="PANTHER" id="PTHR46056:SF4">
    <property type="entry name" value="LONG-CHAIN-ALCOHOL OXIDASE FAO4A"/>
    <property type="match status" value="1"/>
</dbReference>
<keyword evidence="2" id="KW-0285">Flavoprotein</keyword>
<protein>
    <submittedName>
        <fullName evidence="8">Long-chain-alcohol oxidase FAO4A</fullName>
    </submittedName>
</protein>
<evidence type="ECO:0000256" key="1">
    <source>
        <dbReference type="ARBA" id="ARBA00010790"/>
    </source>
</evidence>
<keyword evidence="3" id="KW-0274">FAD</keyword>
<dbReference type="GO" id="GO:0050660">
    <property type="term" value="F:flavin adenine dinucleotide binding"/>
    <property type="evidence" value="ECO:0007669"/>
    <property type="project" value="InterPro"/>
</dbReference>
<dbReference type="InterPro" id="IPR000172">
    <property type="entry name" value="GMC_OxRdtase_N"/>
</dbReference>
<dbReference type="PANTHER" id="PTHR46056">
    <property type="entry name" value="LONG-CHAIN-ALCOHOL OXIDASE"/>
    <property type="match status" value="1"/>
</dbReference>